<sequence>MEDCFHSLTPMKSTGYMLEMVGGQHSFTVDNGVIYLWKQNTFGIFPSIAKE</sequence>
<dbReference type="Proteomes" id="UP000030185">
    <property type="component" value="Unassembled WGS sequence"/>
</dbReference>
<protein>
    <submittedName>
        <fullName evidence="1">Uncharacterized protein</fullName>
    </submittedName>
</protein>
<keyword evidence="2" id="KW-1185">Reference proteome</keyword>
<evidence type="ECO:0000313" key="2">
    <source>
        <dbReference type="Proteomes" id="UP000030185"/>
    </source>
</evidence>
<dbReference type="AlphaFoldDB" id="A0A098L9N0"/>
<dbReference type="EMBL" id="BBLT01000001">
    <property type="protein sequence ID" value="GAL83640.1"/>
    <property type="molecule type" value="Genomic_DNA"/>
</dbReference>
<evidence type="ECO:0000313" key="1">
    <source>
        <dbReference type="EMBL" id="GAL83640.1"/>
    </source>
</evidence>
<proteinExistence type="predicted"/>
<accession>A0A098L9N0</accession>
<reference evidence="1 2" key="1">
    <citation type="submission" date="2014-09" db="EMBL/GenBank/DDBJ databases">
        <title>Sporocytophaga myxococcoides PG-01 genome sequencing.</title>
        <authorList>
            <person name="Liu L."/>
            <person name="Gao P.J."/>
            <person name="Chen G.J."/>
            <person name="Wang L.S."/>
        </authorList>
    </citation>
    <scope>NUCLEOTIDE SEQUENCE [LARGE SCALE GENOMIC DNA]</scope>
    <source>
        <strain evidence="1 2">PG-01</strain>
    </source>
</reference>
<organism evidence="1 2">
    <name type="scientific">Sporocytophaga myxococcoides</name>
    <dbReference type="NCBI Taxonomy" id="153721"/>
    <lineage>
        <taxon>Bacteria</taxon>
        <taxon>Pseudomonadati</taxon>
        <taxon>Bacteroidota</taxon>
        <taxon>Cytophagia</taxon>
        <taxon>Cytophagales</taxon>
        <taxon>Cytophagaceae</taxon>
        <taxon>Sporocytophaga</taxon>
    </lineage>
</organism>
<gene>
    <name evidence="1" type="ORF">MYP_867</name>
</gene>
<name>A0A098L9N0_9BACT</name>
<comment type="caution">
    <text evidence="1">The sequence shown here is derived from an EMBL/GenBank/DDBJ whole genome shotgun (WGS) entry which is preliminary data.</text>
</comment>
<dbReference type="STRING" id="153721.MYP_867"/>